<accession>A0A5E4NT01</accession>
<evidence type="ECO:0000313" key="1">
    <source>
        <dbReference type="EMBL" id="VVC45253.1"/>
    </source>
</evidence>
<name>A0A5E4NT01_9HEMI</name>
<gene>
    <name evidence="1" type="ORF">CINCED_3A020676</name>
</gene>
<protein>
    <submittedName>
        <fullName evidence="1">Uncharacterized protein</fullName>
    </submittedName>
</protein>
<reference evidence="1 2" key="1">
    <citation type="submission" date="2019-08" db="EMBL/GenBank/DDBJ databases">
        <authorList>
            <person name="Alioto T."/>
            <person name="Alioto T."/>
            <person name="Gomez Garrido J."/>
        </authorList>
    </citation>
    <scope>NUCLEOTIDE SEQUENCE [LARGE SCALE GENOMIC DNA]</scope>
</reference>
<dbReference type="EMBL" id="CABPRJ010002397">
    <property type="protein sequence ID" value="VVC45253.1"/>
    <property type="molecule type" value="Genomic_DNA"/>
</dbReference>
<keyword evidence="2" id="KW-1185">Reference proteome</keyword>
<dbReference type="AlphaFoldDB" id="A0A5E4NT01"/>
<organism evidence="1 2">
    <name type="scientific">Cinara cedri</name>
    <dbReference type="NCBI Taxonomy" id="506608"/>
    <lineage>
        <taxon>Eukaryota</taxon>
        <taxon>Metazoa</taxon>
        <taxon>Ecdysozoa</taxon>
        <taxon>Arthropoda</taxon>
        <taxon>Hexapoda</taxon>
        <taxon>Insecta</taxon>
        <taxon>Pterygota</taxon>
        <taxon>Neoptera</taxon>
        <taxon>Paraneoptera</taxon>
        <taxon>Hemiptera</taxon>
        <taxon>Sternorrhyncha</taxon>
        <taxon>Aphidomorpha</taxon>
        <taxon>Aphidoidea</taxon>
        <taxon>Aphididae</taxon>
        <taxon>Lachninae</taxon>
        <taxon>Cinara</taxon>
    </lineage>
</organism>
<proteinExistence type="predicted"/>
<dbReference type="OrthoDB" id="6596787at2759"/>
<sequence length="143" mass="16268">MSTQQSGLEQIWITAKKKTSLPDDVNLEDYLNADDNVSTYYELTEVDIIQSIKDSKDEATDESSEYEDAVMGDDVHNVTLSEALSSFEVMRTFISSQSDVPDFIFTNIHQLQNNLLSIETVNLVQKKLSIIYFRFNAYHLISG</sequence>
<dbReference type="Proteomes" id="UP000325440">
    <property type="component" value="Unassembled WGS sequence"/>
</dbReference>
<evidence type="ECO:0000313" key="2">
    <source>
        <dbReference type="Proteomes" id="UP000325440"/>
    </source>
</evidence>